<keyword evidence="3" id="KW-1185">Reference proteome</keyword>
<accession>A0AAV1I9D9</accession>
<name>A0AAV1I9D9_9CHLO</name>
<evidence type="ECO:0000313" key="2">
    <source>
        <dbReference type="EMBL" id="CAK0783491.1"/>
    </source>
</evidence>
<organism evidence="2 3">
    <name type="scientific">Coccomyxa viridis</name>
    <dbReference type="NCBI Taxonomy" id="1274662"/>
    <lineage>
        <taxon>Eukaryota</taxon>
        <taxon>Viridiplantae</taxon>
        <taxon>Chlorophyta</taxon>
        <taxon>core chlorophytes</taxon>
        <taxon>Trebouxiophyceae</taxon>
        <taxon>Trebouxiophyceae incertae sedis</taxon>
        <taxon>Coccomyxaceae</taxon>
        <taxon>Coccomyxa</taxon>
    </lineage>
</organism>
<protein>
    <submittedName>
        <fullName evidence="2">Uncharacterized protein</fullName>
    </submittedName>
</protein>
<feature type="region of interest" description="Disordered" evidence="1">
    <location>
        <begin position="641"/>
        <end position="683"/>
    </location>
</feature>
<reference evidence="2 3" key="1">
    <citation type="submission" date="2023-10" db="EMBL/GenBank/DDBJ databases">
        <authorList>
            <person name="Maclean D."/>
            <person name="Macfadyen A."/>
        </authorList>
    </citation>
    <scope>NUCLEOTIDE SEQUENCE [LARGE SCALE GENOMIC DNA]</scope>
</reference>
<dbReference type="AlphaFoldDB" id="A0AAV1I9D9"/>
<feature type="region of interest" description="Disordered" evidence="1">
    <location>
        <begin position="75"/>
        <end position="98"/>
    </location>
</feature>
<comment type="caution">
    <text evidence="2">The sequence shown here is derived from an EMBL/GenBank/DDBJ whole genome shotgun (WGS) entry which is preliminary data.</text>
</comment>
<feature type="region of interest" description="Disordered" evidence="1">
    <location>
        <begin position="27"/>
        <end position="52"/>
    </location>
</feature>
<sequence length="683" mass="73698">MTDADDDPCVYVLKSIFTCGAAVKADPSRVHTHPADSAYRLPGQNDDSGEPAVALPVSQPAMTDGVELQVSQPAVGMQAADAGSQRAHSQPQQRRGAGGLSASLARCVVRATDGGNTDCALWLLRAPISMGCPGLAVNTMDSIICRQQRPDAMALLLSHQRPEHDMHRALQLVMLLLEYRRLATLSALCCEMSQQGQVTYMATLLAEAARNDCHEDVAALMLYLVRARHLHEAQQIATVMLINKHEDTAALVLLYMMQMGGARQVAELGVALVDAGALTLACSAARALLRWERARGWPVGMAVLEVIRMGRSDVVARMLVELLDKEYIRAVAEAMAGLRTEEALQAVVQVSLTLASADRPDILADIKAALAEHGRLDLVRECVEKCLETGYAWVAASVSLELQRKGGLQVETDIVMAVAEDGRLDLLAKWMGVLVRSGHAREWADIVAELHRRNQFWVVAGILAELVPTGRAAVEAQKAVYDCYGSQLCADIHIYMIDGGHVDEACQLTAATVINGQTQVVLDIMTSIIDDRNRPDAVARKILRFLETGHDDLVVMLNNALIKAGRFEEGARLAAALAQLTPVLPLLDRLREAGAAIMPEVWHYITAAQILPGVPVPPNQAPSPQARRAASYRGTRPDVLEDAGLSAEGSGYGAVPSVPTPPVEEAGRSMRQTAPEWQAQAQM</sequence>
<proteinExistence type="predicted"/>
<gene>
    <name evidence="2" type="ORF">CVIRNUC_006690</name>
</gene>
<evidence type="ECO:0000256" key="1">
    <source>
        <dbReference type="SAM" id="MobiDB-lite"/>
    </source>
</evidence>
<dbReference type="Proteomes" id="UP001314263">
    <property type="component" value="Unassembled WGS sequence"/>
</dbReference>
<evidence type="ECO:0000313" key="3">
    <source>
        <dbReference type="Proteomes" id="UP001314263"/>
    </source>
</evidence>
<dbReference type="EMBL" id="CAUYUE010000008">
    <property type="protein sequence ID" value="CAK0783491.1"/>
    <property type="molecule type" value="Genomic_DNA"/>
</dbReference>